<feature type="region of interest" description="Disordered" evidence="1">
    <location>
        <begin position="50"/>
        <end position="74"/>
    </location>
</feature>
<accession>A0ABD0KFQ9</accession>
<dbReference type="AlphaFoldDB" id="A0ABD0KFQ9"/>
<comment type="caution">
    <text evidence="2">The sequence shown here is derived from an EMBL/GenBank/DDBJ whole genome shotgun (WGS) entry which is preliminary data.</text>
</comment>
<keyword evidence="3" id="KW-1185">Reference proteome</keyword>
<name>A0ABD0KFQ9_9CAEN</name>
<dbReference type="Proteomes" id="UP001519460">
    <property type="component" value="Unassembled WGS sequence"/>
</dbReference>
<evidence type="ECO:0000256" key="1">
    <source>
        <dbReference type="SAM" id="MobiDB-lite"/>
    </source>
</evidence>
<sequence length="125" mass="13952">MECAGGSGSADKKKDAFFNRGDSPGFAWAEDAKRVYPVSSHRPRIDSALTEAIPRRGSHGQGHRTAEGSFSLRLRSFSHPRRTPAWRSDRTLMTLHNFACHQHLFVPRMSSTLICSKRPSASEKL</sequence>
<dbReference type="EMBL" id="JACVVK020000185">
    <property type="protein sequence ID" value="KAK7486019.1"/>
    <property type="molecule type" value="Genomic_DNA"/>
</dbReference>
<gene>
    <name evidence="2" type="ORF">BaRGS_00022771</name>
</gene>
<protein>
    <submittedName>
        <fullName evidence="2">Uncharacterized protein</fullName>
    </submittedName>
</protein>
<evidence type="ECO:0000313" key="3">
    <source>
        <dbReference type="Proteomes" id="UP001519460"/>
    </source>
</evidence>
<proteinExistence type="predicted"/>
<reference evidence="2 3" key="1">
    <citation type="journal article" date="2023" name="Sci. Data">
        <title>Genome assembly of the Korean intertidal mud-creeper Batillaria attramentaria.</title>
        <authorList>
            <person name="Patra A.K."/>
            <person name="Ho P.T."/>
            <person name="Jun S."/>
            <person name="Lee S.J."/>
            <person name="Kim Y."/>
            <person name="Won Y.J."/>
        </authorList>
    </citation>
    <scope>NUCLEOTIDE SEQUENCE [LARGE SCALE GENOMIC DNA]</scope>
    <source>
        <strain evidence="2">Wonlab-2016</strain>
    </source>
</reference>
<organism evidence="2 3">
    <name type="scientific">Batillaria attramentaria</name>
    <dbReference type="NCBI Taxonomy" id="370345"/>
    <lineage>
        <taxon>Eukaryota</taxon>
        <taxon>Metazoa</taxon>
        <taxon>Spiralia</taxon>
        <taxon>Lophotrochozoa</taxon>
        <taxon>Mollusca</taxon>
        <taxon>Gastropoda</taxon>
        <taxon>Caenogastropoda</taxon>
        <taxon>Sorbeoconcha</taxon>
        <taxon>Cerithioidea</taxon>
        <taxon>Batillariidae</taxon>
        <taxon>Batillaria</taxon>
    </lineage>
</organism>
<evidence type="ECO:0000313" key="2">
    <source>
        <dbReference type="EMBL" id="KAK7486019.1"/>
    </source>
</evidence>